<organism evidence="3 4">
    <name type="scientific">Monoglobus pectinilyticus</name>
    <dbReference type="NCBI Taxonomy" id="1981510"/>
    <lineage>
        <taxon>Bacteria</taxon>
        <taxon>Bacillati</taxon>
        <taxon>Bacillota</taxon>
        <taxon>Clostridia</taxon>
        <taxon>Monoglobales</taxon>
        <taxon>Monoglobaceae</taxon>
        <taxon>Monoglobus</taxon>
    </lineage>
</organism>
<dbReference type="RefSeq" id="WP_102365118.1">
    <property type="nucleotide sequence ID" value="NZ_CP020991.1"/>
</dbReference>
<feature type="signal peptide" evidence="2">
    <location>
        <begin position="1"/>
        <end position="25"/>
    </location>
</feature>
<reference evidence="3 4" key="1">
    <citation type="submission" date="2017-04" db="EMBL/GenBank/DDBJ databases">
        <title>Monoglobus pectinilyticus 14 draft genome.</title>
        <authorList>
            <person name="Kim C."/>
            <person name="Rosendale D.I."/>
            <person name="Kelly W.J."/>
            <person name="Tannock G.W."/>
            <person name="Patchett M.L."/>
            <person name="Jordens J.Z."/>
        </authorList>
    </citation>
    <scope>NUCLEOTIDE SEQUENCE [LARGE SCALE GENOMIC DNA]</scope>
    <source>
        <strain evidence="3 4">14</strain>
    </source>
</reference>
<evidence type="ECO:0000313" key="3">
    <source>
        <dbReference type="EMBL" id="AUO18865.1"/>
    </source>
</evidence>
<name>A0A2K9P0T6_9FIRM</name>
<dbReference type="GeneID" id="98062108"/>
<evidence type="ECO:0000256" key="1">
    <source>
        <dbReference type="SAM" id="MobiDB-lite"/>
    </source>
</evidence>
<feature type="chain" id="PRO_5018306284" evidence="2">
    <location>
        <begin position="26"/>
        <end position="519"/>
    </location>
</feature>
<feature type="compositionally biased region" description="Low complexity" evidence="1">
    <location>
        <begin position="365"/>
        <end position="376"/>
    </location>
</feature>
<accession>A0A2K9P0T6</accession>
<dbReference type="Proteomes" id="UP000235589">
    <property type="component" value="Chromosome"/>
</dbReference>
<sequence length="519" mass="56872">MKKLLCIVLTIVLGISMFSVTSVFAASVTNDIPGTDSKCPLYVENEARFIASGSIYGGTAYVKNGPFYANGGKDNWYIDGRALADKLMIGEGAEIDLKNNDVKELANIERYVPDNTSFEAFRFDTDNIPGSEFFEGSKYNDGTRNVTIGWSQSSWGNNDTYQSNYTLSENSYFNELTISDTLDMNIYVPEGEIRIIRAEKVNFKGALKIQGGGRVIIYTNDIFGGGGYPNSNSLINATNSVYGNPDSLTFVYTGNVLNLSNFAKISCNIISLSKKVNVSNIDFNGNIYSTGDMKFSGTSVVHGMIYAPESNVTVTAQSIIYGLTVCDTAEASGTGTFAVGDAKTIDSEIIDTIINGGETKPEPTEAPATEPPSATENPIPTDSPIDKNTARVVRYIVESGEYSLGTMRIMDHTPIGHEDLKYKVLDESSYVITGPQDIDGYDVIKHKVQRILNTTDDVFVQRENEIVYSRFGRVDSNGYDTSLTIAPYVVPQIDDEVNTMWLAFGDRNGKVQTVWMVIE</sequence>
<feature type="region of interest" description="Disordered" evidence="1">
    <location>
        <begin position="355"/>
        <end position="385"/>
    </location>
</feature>
<dbReference type="EMBL" id="CP020991">
    <property type="protein sequence ID" value="AUO18865.1"/>
    <property type="molecule type" value="Genomic_DNA"/>
</dbReference>
<evidence type="ECO:0000256" key="2">
    <source>
        <dbReference type="SAM" id="SignalP"/>
    </source>
</evidence>
<proteinExistence type="predicted"/>
<keyword evidence="4" id="KW-1185">Reference proteome</keyword>
<protein>
    <submittedName>
        <fullName evidence="3">Uncharacterized protein</fullName>
    </submittedName>
</protein>
<dbReference type="AlphaFoldDB" id="A0A2K9P0T6"/>
<gene>
    <name evidence="3" type="ORF">B9O19_00682</name>
</gene>
<dbReference type="KEGG" id="mpec:B9O19_00682"/>
<keyword evidence="2" id="KW-0732">Signal</keyword>
<evidence type="ECO:0000313" key="4">
    <source>
        <dbReference type="Proteomes" id="UP000235589"/>
    </source>
</evidence>